<evidence type="ECO:0000313" key="9">
    <source>
        <dbReference type="EMBL" id="WPK24449.1"/>
    </source>
</evidence>
<reference evidence="9 10" key="1">
    <citation type="submission" date="2023-10" db="EMBL/GenBank/DDBJ databases">
        <title>Draft Genome Sequence of Candida saopaulonensis from a very Premature Infant with Sepsis.</title>
        <authorList>
            <person name="Ning Y."/>
            <person name="Dai R."/>
            <person name="Xiao M."/>
            <person name="Xu Y."/>
            <person name="Yan Q."/>
            <person name="Zhang L."/>
        </authorList>
    </citation>
    <scope>NUCLEOTIDE SEQUENCE [LARGE SCALE GENOMIC DNA]</scope>
    <source>
        <strain evidence="9 10">19XY460</strain>
    </source>
</reference>
<dbReference type="RefSeq" id="XP_062876832.1">
    <property type="nucleotide sequence ID" value="XM_063020762.1"/>
</dbReference>
<protein>
    <recommendedName>
        <fullName evidence="8">Telomere-associated protein Rif1 N-terminal domain-containing protein</fullName>
    </recommendedName>
</protein>
<dbReference type="InterPro" id="IPR022031">
    <property type="entry name" value="Rif1_N"/>
</dbReference>
<evidence type="ECO:0000259" key="8">
    <source>
        <dbReference type="Pfam" id="PF12231"/>
    </source>
</evidence>
<feature type="compositionally biased region" description="Basic and acidic residues" evidence="7">
    <location>
        <begin position="1227"/>
        <end position="1240"/>
    </location>
</feature>
<organism evidence="9 10">
    <name type="scientific">Australozyma saopauloensis</name>
    <dbReference type="NCBI Taxonomy" id="291208"/>
    <lineage>
        <taxon>Eukaryota</taxon>
        <taxon>Fungi</taxon>
        <taxon>Dikarya</taxon>
        <taxon>Ascomycota</taxon>
        <taxon>Saccharomycotina</taxon>
        <taxon>Pichiomycetes</taxon>
        <taxon>Metschnikowiaceae</taxon>
        <taxon>Australozyma</taxon>
    </lineage>
</organism>
<dbReference type="Pfam" id="PF12231">
    <property type="entry name" value="Rif1_N"/>
    <property type="match status" value="1"/>
</dbReference>
<proteinExistence type="predicted"/>
<feature type="compositionally biased region" description="Basic residues" evidence="7">
    <location>
        <begin position="60"/>
        <end position="73"/>
    </location>
</feature>
<evidence type="ECO:0000256" key="1">
    <source>
        <dbReference type="ARBA" id="ARBA00004123"/>
    </source>
</evidence>
<dbReference type="GO" id="GO:0005634">
    <property type="term" value="C:nucleus"/>
    <property type="evidence" value="ECO:0007669"/>
    <property type="project" value="UniProtKB-SubCell"/>
</dbReference>
<dbReference type="EMBL" id="CP138895">
    <property type="protein sequence ID" value="WPK24449.1"/>
    <property type="molecule type" value="Genomic_DNA"/>
</dbReference>
<evidence type="ECO:0000256" key="4">
    <source>
        <dbReference type="ARBA" id="ARBA00022895"/>
    </source>
</evidence>
<dbReference type="PANTHER" id="PTHR22928">
    <property type="entry name" value="TELOMERE-ASSOCIATED PROTEIN RIF1"/>
    <property type="match status" value="1"/>
</dbReference>
<comment type="subcellular location">
    <subcellularLocation>
        <location evidence="2">Chromosome</location>
        <location evidence="2">Telomere</location>
    </subcellularLocation>
    <subcellularLocation>
        <location evidence="1">Nucleus</location>
    </subcellularLocation>
</comment>
<dbReference type="GO" id="GO:0140445">
    <property type="term" value="C:chromosome, telomeric repeat region"/>
    <property type="evidence" value="ECO:0007669"/>
    <property type="project" value="TreeGrafter"/>
</dbReference>
<keyword evidence="5" id="KW-0539">Nucleus</keyword>
<feature type="compositionally biased region" description="Basic and acidic residues" evidence="7">
    <location>
        <begin position="1341"/>
        <end position="1352"/>
    </location>
</feature>
<evidence type="ECO:0000256" key="5">
    <source>
        <dbReference type="ARBA" id="ARBA00023242"/>
    </source>
</evidence>
<gene>
    <name evidence="9" type="ORF">PUMCH_001723</name>
</gene>
<evidence type="ECO:0000256" key="6">
    <source>
        <dbReference type="ARBA" id="ARBA00023306"/>
    </source>
</evidence>
<keyword evidence="3" id="KW-0158">Chromosome</keyword>
<keyword evidence="6" id="KW-0131">Cell cycle</keyword>
<dbReference type="GeneID" id="88172788"/>
<feature type="domain" description="Telomere-associated protein Rif1 N-terminal" evidence="8">
    <location>
        <begin position="387"/>
        <end position="672"/>
    </location>
</feature>
<evidence type="ECO:0000256" key="2">
    <source>
        <dbReference type="ARBA" id="ARBA00004574"/>
    </source>
</evidence>
<dbReference type="Proteomes" id="UP001338582">
    <property type="component" value="Chromosome 2"/>
</dbReference>
<keyword evidence="10" id="KW-1185">Reference proteome</keyword>
<evidence type="ECO:0000313" key="10">
    <source>
        <dbReference type="Proteomes" id="UP001338582"/>
    </source>
</evidence>
<sequence>MARRKALALQPPANTQAPPNEDPKPVILTLLPSKGQKRPRTRSSLLRSLEDNSAAASVAPKRKKNKNPKTAKSRGREELPVIDLTVDESSFDCSFEQGSKPGPEEYKSADVSAISTPEKPAPHDVDPTNQKLRNSKGRGRLSELVSLEDTPQLKPAAREPPHGDVPFELNSSPIKKIQTEMIPRLGKKKSVHSNILSSPTKKRKSVAFSDTIASDIIEEYSNMDVEPQLNTPRRSILKATQIELVSPLDPCNSSMWVKSPQRAQVHSPSNPQFWQPGTIIQLLCKSQDLPQLLEGCLDVLEDAAFDKKFEVYATLNLICKTNDVTTLKELLLGEDSVWIAHVEANTEFKRSNPTQYMKLLCAYAQRDIGLLESSLFVKSEAPRLTAPSNNPFDSRILNQVLKLIANLLALPTLNAAISVEDIRSFYSHTCDILVKPNIPKSLVAPYLSIIKDCNISSKRRKLVFEATADPLLEKLLFALLNMRNFVSSSLINEKFIALRNLVQNFPNVLAKNFHLWFPGFLLNLCDLSFVLYAKVIGTGVTTLLEVARTYLDVQDVCSVTRRVLESPIPMESKSWISENLLSINSYPQTLTIDYVAENLKELIWHGHHKYAMDIWVGLTLLIGNIPGGLENWKHLNEWLQVHKDCFNEKSFLAKETALTSWKVIIYKICFHELRDIKALIPISVNSPVKLNPGSASRHTPNWELALRPKIKLLIHPFLCINTTEIRNEIVDSFHRVFVSILYNLFNFHQKSNSRFFQVCWLRIVVPVMMNFYFKSKSSTEYMHLLGSDVVLGLLSAPANSSEKVPNSIRCLSNEPIRIAEVHPFNPRWLHSGFEKVFPVLQLLFELEHIPIDTKLTGLCSFLNSIKLILKKEVQPSNATFDLIESLHIPLQLIFDTHEMTYEVTFKLILNLIDAFGAANLVPSDASTKSVFDVVLRQSSKSFSDHQMNAILSMLYGAVGEKKSLLFLRLLNDVNVEIKREDVASYIGECLNNRKNAKFTLQEMMIVSNIFKTLDQNYAGVAKRLIQQIVLTKPEEFESLIQQLHVAMWSSQIFIFFLNLMYDAPYDHLKRAILSLIEKRLQEPEMVEPILVYLLEQKATSEILNLKDLVITKLKPLLPSHEALKQLWSSYVKEYSGDMTSLDKILVSALRQNVAVEDLINDRWDQLPEFRAEWAAKIGLDCSESSTSGAYPIAAEKLDNMLEKEFLNTLTLQPEIEKAEEHDEIVNAEASGHESSERTEDIDSTNSLAESSHGDLNAVNVNQIVISSSDESSLDMNSRDVVANSADSSVDESFEKSDLQTKSEIESSHQGNQEACRELTPSQLQVAIIKPSPEIQDDETEKIDSSEEKKTSEEELSLVLVQNSLELEKSNALDVNSAVVCEASGLLGKLSKLMSEVGDADIVDLSESNQRILETQMLELMLRMRKRS</sequence>
<name>A0AAX4H7S1_9ASCO</name>
<dbReference type="PANTHER" id="PTHR22928:SF3">
    <property type="entry name" value="TELOMERE-ASSOCIATED PROTEIN RIF1"/>
    <property type="match status" value="1"/>
</dbReference>
<accession>A0AAX4H7S1</accession>
<feature type="region of interest" description="Disordered" evidence="7">
    <location>
        <begin position="1227"/>
        <end position="1253"/>
    </location>
</feature>
<feature type="compositionally biased region" description="Basic and acidic residues" evidence="7">
    <location>
        <begin position="1292"/>
        <end position="1306"/>
    </location>
</feature>
<evidence type="ECO:0000256" key="7">
    <source>
        <dbReference type="SAM" id="MobiDB-lite"/>
    </source>
</evidence>
<feature type="region of interest" description="Disordered" evidence="7">
    <location>
        <begin position="1282"/>
        <end position="1353"/>
    </location>
</feature>
<dbReference type="KEGG" id="asau:88172788"/>
<feature type="region of interest" description="Disordered" evidence="7">
    <location>
        <begin position="1"/>
        <end position="170"/>
    </location>
</feature>
<keyword evidence="4" id="KW-0779">Telomere</keyword>
<dbReference type="GO" id="GO:0000723">
    <property type="term" value="P:telomere maintenance"/>
    <property type="evidence" value="ECO:0007669"/>
    <property type="project" value="TreeGrafter"/>
</dbReference>
<evidence type="ECO:0000256" key="3">
    <source>
        <dbReference type="ARBA" id="ARBA00022454"/>
    </source>
</evidence>